<feature type="domain" description="FeoB-type G" evidence="16">
    <location>
        <begin position="1"/>
        <end position="168"/>
    </location>
</feature>
<dbReference type="SUPFAM" id="SSF52540">
    <property type="entry name" value="P-loop containing nucleoside triphosphate hydrolases"/>
    <property type="match status" value="1"/>
</dbReference>
<dbReference type="GO" id="GO:0005886">
    <property type="term" value="C:plasma membrane"/>
    <property type="evidence" value="ECO:0007669"/>
    <property type="project" value="UniProtKB-SubCell"/>
</dbReference>
<name>A0A1H0W4N4_9CLOT</name>
<keyword evidence="10" id="KW-0408">Iron</keyword>
<keyword evidence="6" id="KW-0997">Cell inner membrane</keyword>
<keyword evidence="9 15" id="KW-1133">Transmembrane helix</keyword>
<gene>
    <name evidence="17" type="ORF">SAMN04488529_1324</name>
</gene>
<comment type="subcellular location">
    <subcellularLocation>
        <location evidence="1">Cell inner membrane</location>
        <topology evidence="1">Multi-pass membrane protein</topology>
    </subcellularLocation>
</comment>
<evidence type="ECO:0000256" key="3">
    <source>
        <dbReference type="ARBA" id="ARBA00022448"/>
    </source>
</evidence>
<feature type="transmembrane region" description="Helical" evidence="15">
    <location>
        <begin position="229"/>
        <end position="250"/>
    </location>
</feature>
<evidence type="ECO:0000256" key="12">
    <source>
        <dbReference type="ARBA" id="ARBA00023134"/>
    </source>
</evidence>
<dbReference type="Pfam" id="PF07664">
    <property type="entry name" value="FeoB_C"/>
    <property type="match status" value="1"/>
</dbReference>
<dbReference type="PROSITE" id="PS51711">
    <property type="entry name" value="G_FEOB"/>
    <property type="match status" value="1"/>
</dbReference>
<keyword evidence="8" id="KW-0547">Nucleotide-binding</keyword>
<dbReference type="Pfam" id="PF07670">
    <property type="entry name" value="Gate"/>
    <property type="match status" value="2"/>
</dbReference>
<feature type="transmembrane region" description="Helical" evidence="15">
    <location>
        <begin position="632"/>
        <end position="651"/>
    </location>
</feature>
<proteinExistence type="predicted"/>
<evidence type="ECO:0000256" key="10">
    <source>
        <dbReference type="ARBA" id="ARBA00023004"/>
    </source>
</evidence>
<evidence type="ECO:0000256" key="11">
    <source>
        <dbReference type="ARBA" id="ARBA00023065"/>
    </source>
</evidence>
<feature type="transmembrane region" description="Helical" evidence="15">
    <location>
        <begin position="404"/>
        <end position="423"/>
    </location>
</feature>
<dbReference type="FunFam" id="3.40.50.300:FF:000426">
    <property type="entry name" value="Ferrous iron transport protein B"/>
    <property type="match status" value="1"/>
</dbReference>
<sequence>MKVALTGNPNSGKTTLFNLITGKSEKVGNWAGVTVSKKEGDVRKSLNKKGTSMKVIDLPGAYSMSPFTSEENITRDFIKNENPDVIINIVDATNLSRSLFFTTQLLELEIPVVVALNKSDLNRKQGITINIKELENILGCPIIETVSISNSENGIDKLIDKAIEVKGLKQKSPFKGDRVDLSNAKEVEGNDKKRYDFVKTVVGKVENRKVQSNKATMQDKADRILAHKWFGLPIFVLVMLGVFSISQTYLGPFLADTLVGWIDKFGVVVEGFLGEGVSPVLSSLLLDGIIGGVGAVVGFLPLIMILFFLIALLEDCGYMARIAVIMDGLFKRIGLSGKSIIPMIIGTGCAIPGIMATRTIKNERQRRTTAMLTPFIPCGAKLPVIALFSGVFFNDSAWVGTSMYFIGILLIIVGALIIVRITGETNAKTFFIMELPQYKVPSLKRATISMFSRGKAFIVKAGTIILLCNTVIQIMQTFNWKFEVVAEGAQNTSILATIASPFAFVLIPLGFGVWQLAAAAITGFIAKENVVGTLAVVYSITNFIDTEEFTLLSGGTEIGQMMGLTTVAALAYLMFNLFTPPCFAAIGAMNSEMEDKKWLWGGIAFQFGTGYTIAFLTYQIGTLITTGSVGAGFIPGLVAVTAMIVTVAYLMKKGSEKSKSISRNEVKAWGI</sequence>
<evidence type="ECO:0000256" key="9">
    <source>
        <dbReference type="ARBA" id="ARBA00022989"/>
    </source>
</evidence>
<evidence type="ECO:0000256" key="7">
    <source>
        <dbReference type="ARBA" id="ARBA00022692"/>
    </source>
</evidence>
<evidence type="ECO:0000256" key="1">
    <source>
        <dbReference type="ARBA" id="ARBA00004429"/>
    </source>
</evidence>
<feature type="transmembrane region" description="Helical" evidence="15">
    <location>
        <begin position="524"/>
        <end position="544"/>
    </location>
</feature>
<dbReference type="GO" id="GO:0005525">
    <property type="term" value="F:GTP binding"/>
    <property type="evidence" value="ECO:0007669"/>
    <property type="project" value="UniProtKB-KW"/>
</dbReference>
<dbReference type="InterPro" id="IPR030389">
    <property type="entry name" value="G_FEOB_dom"/>
</dbReference>
<dbReference type="STRING" id="94869.SAMN04488529_1324"/>
<evidence type="ECO:0000256" key="6">
    <source>
        <dbReference type="ARBA" id="ARBA00022519"/>
    </source>
</evidence>
<dbReference type="Proteomes" id="UP000198597">
    <property type="component" value="Unassembled WGS sequence"/>
</dbReference>
<feature type="transmembrane region" description="Helical" evidence="15">
    <location>
        <begin position="457"/>
        <end position="474"/>
    </location>
</feature>
<dbReference type="RefSeq" id="WP_089973723.1">
    <property type="nucleotide sequence ID" value="NZ_FNJM01000032.1"/>
</dbReference>
<keyword evidence="4" id="KW-1003">Cell membrane</keyword>
<dbReference type="PANTHER" id="PTHR43185">
    <property type="entry name" value="FERROUS IRON TRANSPORT PROTEIN B"/>
    <property type="match status" value="1"/>
</dbReference>
<keyword evidence="18" id="KW-1185">Reference proteome</keyword>
<evidence type="ECO:0000259" key="16">
    <source>
        <dbReference type="PROSITE" id="PS51711"/>
    </source>
</evidence>
<feature type="transmembrane region" description="Helical" evidence="15">
    <location>
        <begin position="494"/>
        <end position="517"/>
    </location>
</feature>
<dbReference type="Pfam" id="PF02421">
    <property type="entry name" value="FeoB_N"/>
    <property type="match status" value="1"/>
</dbReference>
<dbReference type="PANTHER" id="PTHR43185:SF1">
    <property type="entry name" value="FE(2+) TRANSPORTER FEOB"/>
    <property type="match status" value="1"/>
</dbReference>
<dbReference type="CDD" id="cd01879">
    <property type="entry name" value="FeoB"/>
    <property type="match status" value="1"/>
</dbReference>
<feature type="transmembrane region" description="Helical" evidence="15">
    <location>
        <begin position="289"/>
        <end position="311"/>
    </location>
</feature>
<evidence type="ECO:0000256" key="4">
    <source>
        <dbReference type="ARBA" id="ARBA00022475"/>
    </source>
</evidence>
<accession>A0A1H0W4N4</accession>
<keyword evidence="7 15" id="KW-0812">Transmembrane</keyword>
<evidence type="ECO:0000256" key="8">
    <source>
        <dbReference type="ARBA" id="ARBA00022741"/>
    </source>
</evidence>
<dbReference type="Gene3D" id="3.40.50.300">
    <property type="entry name" value="P-loop containing nucleotide triphosphate hydrolases"/>
    <property type="match status" value="1"/>
</dbReference>
<keyword evidence="11" id="KW-0406">Ion transport</keyword>
<evidence type="ECO:0000256" key="14">
    <source>
        <dbReference type="ARBA" id="ARBA00031200"/>
    </source>
</evidence>
<feature type="transmembrane region" description="Helical" evidence="15">
    <location>
        <begin position="598"/>
        <end position="620"/>
    </location>
</feature>
<evidence type="ECO:0000256" key="15">
    <source>
        <dbReference type="SAM" id="Phobius"/>
    </source>
</evidence>
<keyword evidence="13 15" id="KW-0472">Membrane</keyword>
<keyword evidence="3" id="KW-0813">Transport</keyword>
<dbReference type="GO" id="GO:0015093">
    <property type="term" value="F:ferrous iron transmembrane transporter activity"/>
    <property type="evidence" value="ECO:0007669"/>
    <property type="project" value="InterPro"/>
</dbReference>
<protein>
    <recommendedName>
        <fullName evidence="2">Fe(2+) transporter FeoB</fullName>
    </recommendedName>
    <alternativeName>
        <fullName evidence="14">Ferrous iron transport protein B</fullName>
    </alternativeName>
</protein>
<dbReference type="InterPro" id="IPR050860">
    <property type="entry name" value="FeoB_GTPase"/>
</dbReference>
<dbReference type="InterPro" id="IPR011640">
    <property type="entry name" value="Fe2_transport_prot_B_C"/>
</dbReference>
<dbReference type="InterPro" id="IPR011642">
    <property type="entry name" value="Gate_dom"/>
</dbReference>
<organism evidence="17 18">
    <name type="scientific">Clostridium gasigenes</name>
    <dbReference type="NCBI Taxonomy" id="94869"/>
    <lineage>
        <taxon>Bacteria</taxon>
        <taxon>Bacillati</taxon>
        <taxon>Bacillota</taxon>
        <taxon>Clostridia</taxon>
        <taxon>Eubacteriales</taxon>
        <taxon>Clostridiaceae</taxon>
        <taxon>Clostridium</taxon>
    </lineage>
</organism>
<evidence type="ECO:0000313" key="18">
    <source>
        <dbReference type="Proteomes" id="UP000198597"/>
    </source>
</evidence>
<evidence type="ECO:0000256" key="5">
    <source>
        <dbReference type="ARBA" id="ARBA00022496"/>
    </source>
</evidence>
<feature type="transmembrane region" description="Helical" evidence="15">
    <location>
        <begin position="372"/>
        <end position="392"/>
    </location>
</feature>
<evidence type="ECO:0000313" key="17">
    <source>
        <dbReference type="EMBL" id="SDP85689.1"/>
    </source>
</evidence>
<evidence type="ECO:0000256" key="13">
    <source>
        <dbReference type="ARBA" id="ARBA00023136"/>
    </source>
</evidence>
<reference evidence="17 18" key="1">
    <citation type="submission" date="2016-10" db="EMBL/GenBank/DDBJ databases">
        <authorList>
            <person name="de Groot N.N."/>
        </authorList>
    </citation>
    <scope>NUCLEOTIDE SEQUENCE [LARGE SCALE GENOMIC DNA]</scope>
    <source>
        <strain evidence="17 18">DSM 12272</strain>
    </source>
</reference>
<dbReference type="OrthoDB" id="9809127at2"/>
<feature type="transmembrane region" description="Helical" evidence="15">
    <location>
        <begin position="564"/>
        <end position="586"/>
    </location>
</feature>
<evidence type="ECO:0000256" key="2">
    <source>
        <dbReference type="ARBA" id="ARBA00022371"/>
    </source>
</evidence>
<dbReference type="InterPro" id="IPR027417">
    <property type="entry name" value="P-loop_NTPase"/>
</dbReference>
<keyword evidence="12" id="KW-0342">GTP-binding</keyword>
<dbReference type="AlphaFoldDB" id="A0A1H0W4N4"/>
<keyword evidence="5" id="KW-0410">Iron transport</keyword>
<dbReference type="EMBL" id="FNJM01000032">
    <property type="protein sequence ID" value="SDP85689.1"/>
    <property type="molecule type" value="Genomic_DNA"/>
</dbReference>